<gene>
    <name evidence="1" type="ORF">LVIROSA_LOCUS26381</name>
</gene>
<proteinExistence type="predicted"/>
<dbReference type="AlphaFoldDB" id="A0AAU9NRC9"/>
<name>A0AAU9NRC9_9ASTR</name>
<reference evidence="1 2" key="1">
    <citation type="submission" date="2022-01" db="EMBL/GenBank/DDBJ databases">
        <authorList>
            <person name="Xiong W."/>
            <person name="Schranz E."/>
        </authorList>
    </citation>
    <scope>NUCLEOTIDE SEQUENCE [LARGE SCALE GENOMIC DNA]</scope>
</reference>
<organism evidence="1 2">
    <name type="scientific">Lactuca virosa</name>
    <dbReference type="NCBI Taxonomy" id="75947"/>
    <lineage>
        <taxon>Eukaryota</taxon>
        <taxon>Viridiplantae</taxon>
        <taxon>Streptophyta</taxon>
        <taxon>Embryophyta</taxon>
        <taxon>Tracheophyta</taxon>
        <taxon>Spermatophyta</taxon>
        <taxon>Magnoliopsida</taxon>
        <taxon>eudicotyledons</taxon>
        <taxon>Gunneridae</taxon>
        <taxon>Pentapetalae</taxon>
        <taxon>asterids</taxon>
        <taxon>campanulids</taxon>
        <taxon>Asterales</taxon>
        <taxon>Asteraceae</taxon>
        <taxon>Cichorioideae</taxon>
        <taxon>Cichorieae</taxon>
        <taxon>Lactucinae</taxon>
        <taxon>Lactuca</taxon>
    </lineage>
</organism>
<dbReference type="Proteomes" id="UP001157418">
    <property type="component" value="Unassembled WGS sequence"/>
</dbReference>
<accession>A0AAU9NRC9</accession>
<protein>
    <recommendedName>
        <fullName evidence="3">Protein FAR1-RELATED SEQUENCE</fullName>
    </recommendedName>
</protein>
<evidence type="ECO:0008006" key="3">
    <source>
        <dbReference type="Google" id="ProtNLM"/>
    </source>
</evidence>
<evidence type="ECO:0000313" key="1">
    <source>
        <dbReference type="EMBL" id="CAH1440229.1"/>
    </source>
</evidence>
<comment type="caution">
    <text evidence="1">The sequence shown here is derived from an EMBL/GenBank/DDBJ whole genome shotgun (WGS) entry which is preliminary data.</text>
</comment>
<keyword evidence="2" id="KW-1185">Reference proteome</keyword>
<sequence length="336" mass="39321">MFAFKAILDARSNRKKFNSQRKKKNILRKEVERNMNRNLNCADNPIEIEDDEDCAVEVFIQKEKFDGDLKNPIEIHSSKSLKIKKDPQELADDVISSVDVLSNGNKINEEVNNAIEIHSTNSLKLKKDRIDDEPCKGKKINEDYEDASIRSFKKFVVKSDKKEKKKMVKLEEKLVWSRNEIKTIFNGPCEFLTLLYVDRIQCNQMPFVRRFPVINFWTSDQLKFREIKELESGGFGNGVVANYNEDFESRSILDFVSNIQWVVYDLNKKVEMTLQKHGSHKKFQLYRLKLQEIVSVFTKFNQSDVENVSSSDSLRRKINFEDDSFKHQGKEIGKRS</sequence>
<dbReference type="EMBL" id="CAKMRJ010005412">
    <property type="protein sequence ID" value="CAH1440229.1"/>
    <property type="molecule type" value="Genomic_DNA"/>
</dbReference>
<evidence type="ECO:0000313" key="2">
    <source>
        <dbReference type="Proteomes" id="UP001157418"/>
    </source>
</evidence>